<evidence type="ECO:0000256" key="1">
    <source>
        <dbReference type="SAM" id="Phobius"/>
    </source>
</evidence>
<dbReference type="FunCoup" id="G0M8T2">
    <property type="interactions" value="21"/>
</dbReference>
<dbReference type="OrthoDB" id="5859915at2759"/>
<evidence type="ECO:0000313" key="3">
    <source>
        <dbReference type="Proteomes" id="UP000008068"/>
    </source>
</evidence>
<feature type="transmembrane region" description="Helical" evidence="1">
    <location>
        <begin position="134"/>
        <end position="153"/>
    </location>
</feature>
<keyword evidence="1" id="KW-0472">Membrane</keyword>
<feature type="transmembrane region" description="Helical" evidence="1">
    <location>
        <begin position="239"/>
        <end position="263"/>
    </location>
</feature>
<dbReference type="InterPro" id="IPR053220">
    <property type="entry name" value="Nematode_rcpt-like_serp_H"/>
</dbReference>
<organism evidence="3">
    <name type="scientific">Caenorhabditis brenneri</name>
    <name type="common">Nematode worm</name>
    <dbReference type="NCBI Taxonomy" id="135651"/>
    <lineage>
        <taxon>Eukaryota</taxon>
        <taxon>Metazoa</taxon>
        <taxon>Ecdysozoa</taxon>
        <taxon>Nematoda</taxon>
        <taxon>Chromadorea</taxon>
        <taxon>Rhabditida</taxon>
        <taxon>Rhabditina</taxon>
        <taxon>Rhabditomorpha</taxon>
        <taxon>Rhabditoidea</taxon>
        <taxon>Rhabditidae</taxon>
        <taxon>Peloderinae</taxon>
        <taxon>Caenorhabditis</taxon>
    </lineage>
</organism>
<keyword evidence="1" id="KW-0812">Transmembrane</keyword>
<accession>G0M8T2</accession>
<dbReference type="eggNOG" id="ENOG502TFM4">
    <property type="taxonomic scope" value="Eukaryota"/>
</dbReference>
<evidence type="ECO:0008006" key="4">
    <source>
        <dbReference type="Google" id="ProtNLM"/>
    </source>
</evidence>
<sequence length="350" mass="40312">MDVSYLYTPQFLNDVLNLMTCIEIPIHLLGVYCILFKTPESMKSVKWTMLNLLIWSVILDLGVSVLTSPFLLFPTFSGYPLGVLKHIGVPTAYQTYGIVMVYAMVGTSILTLFENRFYLMFARYHSWRNYRGKFLFVNYFLASCFFLPAYFSIPEQSEALQKVFKVLPQLPDVILNAPLFVLATDLGLVLLSVLFMAVLLCIENMIFVILLWAKMKIRTRRMSTSQYTLNLQKKFLRAIYIQVSTPFLILITPLSYTFFSVVFSYYNQAFNNMCSIFFALHGIISTLTFLLIHKSYRKVCIGLFTFSVFRKPKTLSNVVVPSGRVCTENLPSSKSKVKTLIFVFNQKMRV</sequence>
<evidence type="ECO:0000313" key="2">
    <source>
        <dbReference type="EMBL" id="EGT31073.1"/>
    </source>
</evidence>
<feature type="transmembrane region" description="Helical" evidence="1">
    <location>
        <begin position="188"/>
        <end position="213"/>
    </location>
</feature>
<protein>
    <recommendedName>
        <fullName evidence="4">Serpentine Receptor, class H</fullName>
    </recommendedName>
</protein>
<feature type="transmembrane region" description="Helical" evidence="1">
    <location>
        <begin position="48"/>
        <end position="73"/>
    </location>
</feature>
<feature type="transmembrane region" description="Helical" evidence="1">
    <location>
        <begin position="15"/>
        <end position="36"/>
    </location>
</feature>
<dbReference type="HOGENOM" id="CLU_042960_1_1_1"/>
<name>G0M8T2_CAEBE</name>
<dbReference type="AlphaFoldDB" id="G0M8T2"/>
<reference evidence="3" key="1">
    <citation type="submission" date="2011-07" db="EMBL/GenBank/DDBJ databases">
        <authorList>
            <consortium name="Caenorhabditis brenneri Sequencing and Analysis Consortium"/>
            <person name="Wilson R.K."/>
        </authorList>
    </citation>
    <scope>NUCLEOTIDE SEQUENCE [LARGE SCALE GENOMIC DNA]</scope>
    <source>
        <strain evidence="3">PB2801</strain>
    </source>
</reference>
<dbReference type="InterPro" id="IPR019422">
    <property type="entry name" value="7TM_GPCR_serpentine_rcpt_Srh"/>
</dbReference>
<keyword evidence="1" id="KW-1133">Transmembrane helix</keyword>
<dbReference type="PANTHER" id="PTHR22941">
    <property type="entry name" value="SERPENTINE RECEPTOR"/>
    <property type="match status" value="1"/>
</dbReference>
<keyword evidence="3" id="KW-1185">Reference proteome</keyword>
<dbReference type="EMBL" id="GL379787">
    <property type="protein sequence ID" value="EGT31073.1"/>
    <property type="molecule type" value="Genomic_DNA"/>
</dbReference>
<dbReference type="Proteomes" id="UP000008068">
    <property type="component" value="Unassembled WGS sequence"/>
</dbReference>
<gene>
    <name evidence="2" type="ORF">CAEBREN_20128</name>
</gene>
<feature type="transmembrane region" description="Helical" evidence="1">
    <location>
        <begin position="269"/>
        <end position="292"/>
    </location>
</feature>
<dbReference type="PANTHER" id="PTHR22941:SF167">
    <property type="entry name" value="SERPENTINE RECEPTOR, CLASS H"/>
    <property type="match status" value="1"/>
</dbReference>
<dbReference type="InParanoid" id="G0M8T2"/>
<feature type="transmembrane region" description="Helical" evidence="1">
    <location>
        <begin position="93"/>
        <end position="113"/>
    </location>
</feature>
<dbReference type="OMA" id="RRMATSQ"/>
<proteinExistence type="predicted"/>
<dbReference type="Pfam" id="PF10318">
    <property type="entry name" value="7TM_GPCR_Srh"/>
    <property type="match status" value="1"/>
</dbReference>